<keyword evidence="6" id="KW-0418">Kinase</keyword>
<evidence type="ECO:0000256" key="3">
    <source>
        <dbReference type="SAM" id="SignalP"/>
    </source>
</evidence>
<dbReference type="GO" id="GO:0030247">
    <property type="term" value="F:polysaccharide binding"/>
    <property type="evidence" value="ECO:0007669"/>
    <property type="project" value="InterPro"/>
</dbReference>
<gene>
    <name evidence="6" type="ORF">LUZ62_026671</name>
    <name evidence="5" type="ORF">LUZ62_071996</name>
</gene>
<dbReference type="PANTHER" id="PTHR33491">
    <property type="entry name" value="OSJNBA0016N04.9 PROTEIN"/>
    <property type="match status" value="1"/>
</dbReference>
<reference evidence="6" key="1">
    <citation type="submission" date="2022-08" db="EMBL/GenBank/DDBJ databases">
        <authorList>
            <person name="Marques A."/>
        </authorList>
    </citation>
    <scope>NUCLEOTIDE SEQUENCE</scope>
    <source>
        <strain evidence="6">RhyPub2mFocal</strain>
        <tissue evidence="6">Leaves</tissue>
    </source>
</reference>
<evidence type="ECO:0000256" key="2">
    <source>
        <dbReference type="ARBA" id="ARBA00022729"/>
    </source>
</evidence>
<dbReference type="EMBL" id="JAMFTS010000001">
    <property type="protein sequence ID" value="KAJ4814105.1"/>
    <property type="molecule type" value="Genomic_DNA"/>
</dbReference>
<dbReference type="GO" id="GO:0016020">
    <property type="term" value="C:membrane"/>
    <property type="evidence" value="ECO:0007669"/>
    <property type="project" value="UniProtKB-SubCell"/>
</dbReference>
<dbReference type="InterPro" id="IPR025287">
    <property type="entry name" value="WAK_GUB"/>
</dbReference>
<feature type="domain" description="Wall-associated receptor kinase galacturonan-binding" evidence="4">
    <location>
        <begin position="33"/>
        <end position="71"/>
    </location>
</feature>
<accession>A0AAV8HBN8</accession>
<organism evidence="6 7">
    <name type="scientific">Rhynchospora pubera</name>
    <dbReference type="NCBI Taxonomy" id="906938"/>
    <lineage>
        <taxon>Eukaryota</taxon>
        <taxon>Viridiplantae</taxon>
        <taxon>Streptophyta</taxon>
        <taxon>Embryophyta</taxon>
        <taxon>Tracheophyta</taxon>
        <taxon>Spermatophyta</taxon>
        <taxon>Magnoliopsida</taxon>
        <taxon>Liliopsida</taxon>
        <taxon>Poales</taxon>
        <taxon>Cyperaceae</taxon>
        <taxon>Cyperoideae</taxon>
        <taxon>Rhynchosporeae</taxon>
        <taxon>Rhynchospora</taxon>
    </lineage>
</organism>
<evidence type="ECO:0000256" key="1">
    <source>
        <dbReference type="ARBA" id="ARBA00004167"/>
    </source>
</evidence>
<comment type="caution">
    <text evidence="6">The sequence shown here is derived from an EMBL/GenBank/DDBJ whole genome shotgun (WGS) entry which is preliminary data.</text>
</comment>
<evidence type="ECO:0000313" key="6">
    <source>
        <dbReference type="EMBL" id="KAJ4814105.1"/>
    </source>
</evidence>
<keyword evidence="2 3" id="KW-0732">Signal</keyword>
<dbReference type="GO" id="GO:0016301">
    <property type="term" value="F:kinase activity"/>
    <property type="evidence" value="ECO:0007669"/>
    <property type="project" value="UniProtKB-KW"/>
</dbReference>
<dbReference type="Proteomes" id="UP001140206">
    <property type="component" value="Chromosome 4"/>
</dbReference>
<comment type="subcellular location">
    <subcellularLocation>
        <location evidence="1">Membrane</location>
        <topology evidence="1">Single-pass membrane protein</topology>
    </subcellularLocation>
</comment>
<keyword evidence="7" id="KW-1185">Reference proteome</keyword>
<proteinExistence type="predicted"/>
<dbReference type="AlphaFoldDB" id="A0AAV8HBN8"/>
<keyword evidence="6" id="KW-0675">Receptor</keyword>
<sequence length="321" mass="35566">MELLVIILLLLLISISLSQTEAAESANIALPGCPNSCGGVPIPYPFGIGVNCAMSRDFEVRCITAHNGMSTPYMSEHFNQTCWKWNNSTANFDLSYYTAIAIRDINLSLGQARITSPINSQCYDSTTKKVDYNNWEVILTDTPYKFNRERNKFVAIGCDTLAYIKFSINHNNYWGGCGSWCYSPEALTNGSCSGIGCCQTDMPNGTSYIWIEFDQNYTSSHVYNFSRCSYAMLTEESDEFNFNTDYITTNQLLGQNTTALIDWTIGSTTCDTARTNKSSSYACRSDYSVCLNSGNGPGYLCNCAKGYQGNPYLEGGCQGRL</sequence>
<feature type="chain" id="PRO_5044716551" evidence="3">
    <location>
        <begin position="23"/>
        <end position="321"/>
    </location>
</feature>
<name>A0AAV8HBN8_9POAL</name>
<keyword evidence="6" id="KW-0808">Transferase</keyword>
<dbReference type="EMBL" id="JAMFTS010000004">
    <property type="protein sequence ID" value="KAJ4761621.1"/>
    <property type="molecule type" value="Genomic_DNA"/>
</dbReference>
<dbReference type="Pfam" id="PF13947">
    <property type="entry name" value="GUB_WAK_bind"/>
    <property type="match status" value="1"/>
</dbReference>
<evidence type="ECO:0000259" key="4">
    <source>
        <dbReference type="Pfam" id="PF13947"/>
    </source>
</evidence>
<dbReference type="Proteomes" id="UP001140206">
    <property type="component" value="Chromosome 1"/>
</dbReference>
<feature type="signal peptide" evidence="3">
    <location>
        <begin position="1"/>
        <end position="22"/>
    </location>
</feature>
<protein>
    <submittedName>
        <fullName evidence="6">Wall-associated receptor kinase 2</fullName>
    </submittedName>
</protein>
<evidence type="ECO:0000313" key="5">
    <source>
        <dbReference type="EMBL" id="KAJ4761621.1"/>
    </source>
</evidence>
<evidence type="ECO:0000313" key="7">
    <source>
        <dbReference type="Proteomes" id="UP001140206"/>
    </source>
</evidence>